<dbReference type="SUPFAM" id="SSF101874">
    <property type="entry name" value="YceI-like"/>
    <property type="match status" value="1"/>
</dbReference>
<feature type="domain" description="Lipid/polyisoprenoid-binding YceI-like" evidence="1">
    <location>
        <begin position="105"/>
        <end position="217"/>
    </location>
</feature>
<dbReference type="InterPro" id="IPR036761">
    <property type="entry name" value="TTHA0802/YceI-like_sf"/>
</dbReference>
<protein>
    <submittedName>
        <fullName evidence="2">YceI family protein</fullName>
    </submittedName>
</protein>
<dbReference type="Pfam" id="PF04264">
    <property type="entry name" value="YceI"/>
    <property type="match status" value="1"/>
</dbReference>
<evidence type="ECO:0000259" key="1">
    <source>
        <dbReference type="Pfam" id="PF04264"/>
    </source>
</evidence>
<comment type="caution">
    <text evidence="2">The sequence shown here is derived from an EMBL/GenBank/DDBJ whole genome shotgun (WGS) entry which is preliminary data.</text>
</comment>
<name>A0A8J7U2C1_9BACT</name>
<reference evidence="2" key="1">
    <citation type="submission" date="2021-03" db="EMBL/GenBank/DDBJ databases">
        <authorList>
            <person name="Wang G."/>
        </authorList>
    </citation>
    <scope>NUCLEOTIDE SEQUENCE</scope>
    <source>
        <strain evidence="2">KCTC 12899</strain>
    </source>
</reference>
<organism evidence="2 3">
    <name type="scientific">Acanthopleuribacter pedis</name>
    <dbReference type="NCBI Taxonomy" id="442870"/>
    <lineage>
        <taxon>Bacteria</taxon>
        <taxon>Pseudomonadati</taxon>
        <taxon>Acidobacteriota</taxon>
        <taxon>Holophagae</taxon>
        <taxon>Acanthopleuribacterales</taxon>
        <taxon>Acanthopleuribacteraceae</taxon>
        <taxon>Acanthopleuribacter</taxon>
    </lineage>
</organism>
<dbReference type="EMBL" id="JAFREP010000003">
    <property type="protein sequence ID" value="MBO1317549.1"/>
    <property type="molecule type" value="Genomic_DNA"/>
</dbReference>
<sequence length="224" mass="24404">MYPRLILLTLLIGVCPLFGGDYQLDPKQSIFAVVTQKAGFAAALAHNHFIAADPVTVNISCEADPATLQLSFSTQVEDLIVDDPTRTQTWTPRVQALSFLNGEFSEVSEKDSGKIRKAMLGKKQLQADKHKEITAKLVSVTAKDGKQGSVAFSHQLEMDITITGKTVRKTILANIALEGNRLNIEAFTPLAFSEFDIKAYSAAFGAVANEDTFYLLVHLEAEGT</sequence>
<proteinExistence type="predicted"/>
<gene>
    <name evidence="2" type="ORF">J3U88_03685</name>
</gene>
<dbReference type="InterPro" id="IPR007372">
    <property type="entry name" value="Lipid/polyisoprenoid-bd_YceI"/>
</dbReference>
<keyword evidence="3" id="KW-1185">Reference proteome</keyword>
<dbReference type="RefSeq" id="WP_207856834.1">
    <property type="nucleotide sequence ID" value="NZ_JAFREP010000003.1"/>
</dbReference>
<evidence type="ECO:0000313" key="3">
    <source>
        <dbReference type="Proteomes" id="UP000664417"/>
    </source>
</evidence>
<dbReference type="AlphaFoldDB" id="A0A8J7U2C1"/>
<dbReference type="Proteomes" id="UP000664417">
    <property type="component" value="Unassembled WGS sequence"/>
</dbReference>
<dbReference type="Gene3D" id="2.40.128.110">
    <property type="entry name" value="Lipid/polyisoprenoid-binding, YceI-like"/>
    <property type="match status" value="1"/>
</dbReference>
<evidence type="ECO:0000313" key="2">
    <source>
        <dbReference type="EMBL" id="MBO1317549.1"/>
    </source>
</evidence>
<accession>A0A8J7U2C1</accession>